<accession>A0A0S7EQ46</accession>
<evidence type="ECO:0000313" key="2">
    <source>
        <dbReference type="EMBL" id="JAO07153.1"/>
    </source>
</evidence>
<feature type="transmembrane region" description="Helical" evidence="1">
    <location>
        <begin position="90"/>
        <end position="110"/>
    </location>
</feature>
<keyword evidence="1" id="KW-0472">Membrane</keyword>
<proteinExistence type="predicted"/>
<protein>
    <submittedName>
        <fullName evidence="2">PPUP7299</fullName>
    </submittedName>
</protein>
<dbReference type="AlphaFoldDB" id="A0A0S7EQ46"/>
<sequence>FSHFVRTLFCLFLSNGRRKLKISWQLFEKSCGRNSAMVTLNRLSVEDPDDGAPLLPVAAETTTPATVGHKQQDILKTESREFFLSRKENLATSLILLIGCYLAILIPAYFPLNNVSSDSDDYQYPKDLALLNRSALLLLRPCQPHWGLDHLKSLP</sequence>
<feature type="non-terminal residue" evidence="2">
    <location>
        <position position="155"/>
    </location>
</feature>
<evidence type="ECO:0000256" key="1">
    <source>
        <dbReference type="SAM" id="Phobius"/>
    </source>
</evidence>
<name>A0A0S7EQ46_9TELE</name>
<dbReference type="EMBL" id="GBYX01474511">
    <property type="protein sequence ID" value="JAO07153.1"/>
    <property type="molecule type" value="Transcribed_RNA"/>
</dbReference>
<keyword evidence="1" id="KW-0812">Transmembrane</keyword>
<organism evidence="2">
    <name type="scientific">Poeciliopsis prolifica</name>
    <name type="common">blackstripe livebearer</name>
    <dbReference type="NCBI Taxonomy" id="188132"/>
    <lineage>
        <taxon>Eukaryota</taxon>
        <taxon>Metazoa</taxon>
        <taxon>Chordata</taxon>
        <taxon>Craniata</taxon>
        <taxon>Vertebrata</taxon>
        <taxon>Euteleostomi</taxon>
        <taxon>Actinopterygii</taxon>
        <taxon>Neopterygii</taxon>
        <taxon>Teleostei</taxon>
        <taxon>Neoteleostei</taxon>
        <taxon>Acanthomorphata</taxon>
        <taxon>Ovalentaria</taxon>
        <taxon>Atherinomorphae</taxon>
        <taxon>Cyprinodontiformes</taxon>
        <taxon>Poeciliidae</taxon>
        <taxon>Poeciliinae</taxon>
        <taxon>Poeciliopsis</taxon>
    </lineage>
</organism>
<gene>
    <name evidence="2" type="primary">PPUP7299</name>
</gene>
<keyword evidence="1" id="KW-1133">Transmembrane helix</keyword>
<feature type="non-terminal residue" evidence="2">
    <location>
        <position position="1"/>
    </location>
</feature>
<reference evidence="2" key="1">
    <citation type="submission" date="2014-12" db="EMBL/GenBank/DDBJ databases">
        <title>Parallel Evolution in Life History Adaptation Evident in the Tissue-Specific Poeciliopsis prolifica transcriptome.</title>
        <authorList>
            <person name="Jue N.K."/>
            <person name="Foley R.J."/>
            <person name="Obergfell C."/>
            <person name="Reznick D.N."/>
            <person name="O'Neill R.J."/>
            <person name="O'Neill M.J."/>
        </authorList>
    </citation>
    <scope>NUCLEOTIDE SEQUENCE</scope>
</reference>